<reference evidence="4 5" key="1">
    <citation type="submission" date="2014-06" db="EMBL/GenBank/DDBJ databases">
        <title>The Genome of the Aflatoxigenic Filamentous Fungus Aspergillus nomius.</title>
        <authorList>
            <person name="Moore M.G."/>
            <person name="Shannon B.M."/>
            <person name="Brian M.M."/>
        </authorList>
    </citation>
    <scope>NUCLEOTIDE SEQUENCE [LARGE SCALE GENOMIC DNA]</scope>
    <source>
        <strain evidence="4 5">NRRL 13137</strain>
    </source>
</reference>
<comment type="similarity">
    <text evidence="1">Belongs to the biotin--protein ligase family.</text>
</comment>
<dbReference type="GeneID" id="26807466"/>
<dbReference type="RefSeq" id="XP_015407598.1">
    <property type="nucleotide sequence ID" value="XM_015550919.1"/>
</dbReference>
<dbReference type="InterPro" id="IPR004143">
    <property type="entry name" value="BPL_LPL_catalytic"/>
</dbReference>
<feature type="domain" description="BPL/LPL catalytic" evidence="3">
    <location>
        <begin position="411"/>
        <end position="616"/>
    </location>
</feature>
<dbReference type="EMBL" id="JNOM01000107">
    <property type="protein sequence ID" value="KNG86675.1"/>
    <property type="molecule type" value="Genomic_DNA"/>
</dbReference>
<gene>
    <name evidence="4" type="ORF">ANOM_005662</name>
</gene>
<keyword evidence="5" id="KW-1185">Reference proteome</keyword>
<dbReference type="InterPro" id="IPR045864">
    <property type="entry name" value="aa-tRNA-synth_II/BPL/LPL"/>
</dbReference>
<keyword evidence="2 4" id="KW-0436">Ligase</keyword>
<organism evidence="4 5">
    <name type="scientific">Aspergillus nomiae NRRL (strain ATCC 15546 / NRRL 13137 / CBS 260.88 / M93)</name>
    <dbReference type="NCBI Taxonomy" id="1509407"/>
    <lineage>
        <taxon>Eukaryota</taxon>
        <taxon>Fungi</taxon>
        <taxon>Dikarya</taxon>
        <taxon>Ascomycota</taxon>
        <taxon>Pezizomycotina</taxon>
        <taxon>Eurotiomycetes</taxon>
        <taxon>Eurotiomycetidae</taxon>
        <taxon>Eurotiales</taxon>
        <taxon>Aspergillaceae</taxon>
        <taxon>Aspergillus</taxon>
        <taxon>Aspergillus subgen. Circumdati</taxon>
    </lineage>
</organism>
<evidence type="ECO:0000313" key="4">
    <source>
        <dbReference type="EMBL" id="KNG86675.1"/>
    </source>
</evidence>
<evidence type="ECO:0000313" key="5">
    <source>
        <dbReference type="Proteomes" id="UP000037505"/>
    </source>
</evidence>
<dbReference type="NCBIfam" id="TIGR00121">
    <property type="entry name" value="birA_ligase"/>
    <property type="match status" value="1"/>
</dbReference>
<evidence type="ECO:0000256" key="1">
    <source>
        <dbReference type="ARBA" id="ARBA00009934"/>
    </source>
</evidence>
<dbReference type="PROSITE" id="PS51733">
    <property type="entry name" value="BPL_LPL_CATALYTIC"/>
    <property type="match status" value="1"/>
</dbReference>
<sequence length="697" mass="76730">LFVRTRNCRREFLTSEMSSASPNTTGKRVNVLVYTGNGTTVESVRHCLYTLRRLLAPHYAVVPVTADMLIKEPWSPTCALLVIPGGADLGYCRALNGPGNRRIEQFVRRGGAYLGFCAGGYYGCKRCEFEVGDKTYEVIGDRELAFFPGICRGCAFPGFVYHSEAGARAAELKVSKEALNVGIVPESFRSYYNGGGVFVDASSYADKGVEVLASYTEELNVDSGSSAAAVVYCKVGEGAAVLTGPHPEFAAVNLDKNAGGPEYGKMVDALAADDRARTDFLKACLTKLGLQVTQNTTTVPSLSSLHISSLDPADTSSILSSLQEVITTDGEHQYLKDENDTFRIEKPETWNMESLQEALPDDSREDSSKAEEGIVDYNAIVKHLVIHEDVPSSKLTPYFNHHAFYSNLRQYQSQMREGASEFGSSIVYGEVVTSTNTILEKNPKLLRNLPNGFTATATTQVAGRGRGSNVWVSPAGALIFSTVVRHPMEKMQSAPVVFIQYLAAMAVVQGIKSYDKGFDEMPVKMKWPNDIYALDPENADKKRYTKICGILVNSQYSSGEYTSVVGIGINATNTSPTTSLNALAAHFLGNKTAPITLEKLLARILTTFEELHTRFLRTGFDRTFEEMYYGDWLHMHQVVTLEEEGGARARIKGITRDYGLLLAEELGWDDRPTGRIWQLQSDSNSFDFLRGLVRRKV</sequence>
<accession>A0A0L1J4S0</accession>
<name>A0A0L1J4S0_ASPN3</name>
<dbReference type="InterPro" id="IPR019197">
    <property type="entry name" value="Biotin-prot_ligase_N"/>
</dbReference>
<dbReference type="PANTHER" id="PTHR12835:SF5">
    <property type="entry name" value="BIOTIN--PROTEIN LIGASE"/>
    <property type="match status" value="1"/>
</dbReference>
<evidence type="ECO:0000256" key="2">
    <source>
        <dbReference type="ARBA" id="ARBA00022598"/>
    </source>
</evidence>
<dbReference type="AlphaFoldDB" id="A0A0L1J4S0"/>
<dbReference type="Pfam" id="PF09825">
    <property type="entry name" value="BPL_N"/>
    <property type="match status" value="1"/>
</dbReference>
<proteinExistence type="inferred from homology"/>
<dbReference type="OrthoDB" id="10250105at2759"/>
<dbReference type="Gene3D" id="3.40.50.880">
    <property type="match status" value="1"/>
</dbReference>
<dbReference type="GO" id="GO:0004077">
    <property type="term" value="F:biotin--[biotin carboxyl-carrier protein] ligase activity"/>
    <property type="evidence" value="ECO:0007669"/>
    <property type="project" value="InterPro"/>
</dbReference>
<dbReference type="SUPFAM" id="SSF55681">
    <property type="entry name" value="Class II aaRS and biotin synthetases"/>
    <property type="match status" value="1"/>
</dbReference>
<dbReference type="InterPro" id="IPR029062">
    <property type="entry name" value="Class_I_gatase-like"/>
</dbReference>
<dbReference type="Pfam" id="PF03099">
    <property type="entry name" value="BPL_LplA_LipB"/>
    <property type="match status" value="1"/>
</dbReference>
<evidence type="ECO:0000259" key="3">
    <source>
        <dbReference type="PROSITE" id="PS51733"/>
    </source>
</evidence>
<dbReference type="STRING" id="1509407.A0A0L1J4S0"/>
<dbReference type="CDD" id="cd16442">
    <property type="entry name" value="BPL"/>
    <property type="match status" value="1"/>
</dbReference>
<comment type="caution">
    <text evidence="4">The sequence shown here is derived from an EMBL/GenBank/DDBJ whole genome shotgun (WGS) entry which is preliminary data.</text>
</comment>
<protein>
    <submittedName>
        <fullName evidence="4">Putative biotin apo-protein ligase</fullName>
    </submittedName>
</protein>
<dbReference type="InterPro" id="IPR004408">
    <property type="entry name" value="Biotin_CoA_COase_ligase"/>
</dbReference>
<dbReference type="CDD" id="cd03144">
    <property type="entry name" value="GATase1_ScBLP_like"/>
    <property type="match status" value="1"/>
</dbReference>
<dbReference type="SUPFAM" id="SSF52317">
    <property type="entry name" value="Class I glutamine amidotransferase-like"/>
    <property type="match status" value="1"/>
</dbReference>
<dbReference type="Proteomes" id="UP000037505">
    <property type="component" value="Unassembled WGS sequence"/>
</dbReference>
<feature type="non-terminal residue" evidence="4">
    <location>
        <position position="1"/>
    </location>
</feature>
<dbReference type="Gene3D" id="3.30.930.10">
    <property type="entry name" value="Bira Bifunctional Protein, Domain 2"/>
    <property type="match status" value="1"/>
</dbReference>
<dbReference type="PANTHER" id="PTHR12835">
    <property type="entry name" value="BIOTIN PROTEIN LIGASE"/>
    <property type="match status" value="1"/>
</dbReference>
<dbReference type="GO" id="GO:0005737">
    <property type="term" value="C:cytoplasm"/>
    <property type="evidence" value="ECO:0007669"/>
    <property type="project" value="TreeGrafter"/>
</dbReference>